<dbReference type="SMART" id="SM00228">
    <property type="entry name" value="PDZ"/>
    <property type="match status" value="2"/>
</dbReference>
<organism evidence="13 14">
    <name type="scientific">Craterilacuibacter sinensis</name>
    <dbReference type="NCBI Taxonomy" id="2686017"/>
    <lineage>
        <taxon>Bacteria</taxon>
        <taxon>Pseudomonadati</taxon>
        <taxon>Pseudomonadota</taxon>
        <taxon>Betaproteobacteria</taxon>
        <taxon>Neisseriales</taxon>
        <taxon>Neisseriaceae</taxon>
        <taxon>Craterilacuibacter</taxon>
    </lineage>
</organism>
<dbReference type="InterPro" id="IPR001478">
    <property type="entry name" value="PDZ"/>
</dbReference>
<accession>A0A845BRU5</accession>
<keyword evidence="6 11" id="KW-0378">Hydrolase</keyword>
<comment type="subcellular location">
    <subcellularLocation>
        <location evidence="2">Membrane</location>
        <topology evidence="2">Multi-pass membrane protein</topology>
    </subcellularLocation>
</comment>
<evidence type="ECO:0000256" key="4">
    <source>
        <dbReference type="ARBA" id="ARBA00022670"/>
    </source>
</evidence>
<dbReference type="AlphaFoldDB" id="A0A845BRU5"/>
<feature type="domain" description="PDZ" evidence="12">
    <location>
        <begin position="109"/>
        <end position="182"/>
    </location>
</feature>
<evidence type="ECO:0000256" key="6">
    <source>
        <dbReference type="ARBA" id="ARBA00022801"/>
    </source>
</evidence>
<evidence type="ECO:0000256" key="2">
    <source>
        <dbReference type="ARBA" id="ARBA00004141"/>
    </source>
</evidence>
<proteinExistence type="inferred from homology"/>
<comment type="caution">
    <text evidence="13">The sequence shown here is derived from an EMBL/GenBank/DDBJ whole genome shotgun (WGS) entry which is preliminary data.</text>
</comment>
<comment type="cofactor">
    <cofactor evidence="1 11">
        <name>Zn(2+)</name>
        <dbReference type="ChEBI" id="CHEBI:29105"/>
    </cofactor>
</comment>
<keyword evidence="11" id="KW-0479">Metal-binding</keyword>
<dbReference type="NCBIfam" id="TIGR00054">
    <property type="entry name" value="RIP metalloprotease RseP"/>
    <property type="match status" value="1"/>
</dbReference>
<keyword evidence="4 13" id="KW-0645">Protease</keyword>
<evidence type="ECO:0000256" key="1">
    <source>
        <dbReference type="ARBA" id="ARBA00001947"/>
    </source>
</evidence>
<feature type="transmembrane region" description="Helical" evidence="11">
    <location>
        <begin position="372"/>
        <end position="393"/>
    </location>
</feature>
<feature type="domain" description="PDZ" evidence="12">
    <location>
        <begin position="192"/>
        <end position="272"/>
    </location>
</feature>
<evidence type="ECO:0000256" key="8">
    <source>
        <dbReference type="ARBA" id="ARBA00022989"/>
    </source>
</evidence>
<evidence type="ECO:0000256" key="10">
    <source>
        <dbReference type="ARBA" id="ARBA00023136"/>
    </source>
</evidence>
<dbReference type="Pfam" id="PF17820">
    <property type="entry name" value="PDZ_6"/>
    <property type="match status" value="2"/>
</dbReference>
<dbReference type="Pfam" id="PF02163">
    <property type="entry name" value="Peptidase_M50"/>
    <property type="match status" value="1"/>
</dbReference>
<evidence type="ECO:0000256" key="3">
    <source>
        <dbReference type="ARBA" id="ARBA00007931"/>
    </source>
</evidence>
<dbReference type="GO" id="GO:0016020">
    <property type="term" value="C:membrane"/>
    <property type="evidence" value="ECO:0007669"/>
    <property type="project" value="UniProtKB-SubCell"/>
</dbReference>
<evidence type="ECO:0000256" key="7">
    <source>
        <dbReference type="ARBA" id="ARBA00022833"/>
    </source>
</evidence>
<dbReference type="PANTHER" id="PTHR42837:SF2">
    <property type="entry name" value="MEMBRANE METALLOPROTEASE ARASP2, CHLOROPLASTIC-RELATED"/>
    <property type="match status" value="1"/>
</dbReference>
<dbReference type="GO" id="GO:0046872">
    <property type="term" value="F:metal ion binding"/>
    <property type="evidence" value="ECO:0007669"/>
    <property type="project" value="UniProtKB-KW"/>
</dbReference>
<keyword evidence="8 11" id="KW-1133">Transmembrane helix</keyword>
<evidence type="ECO:0000256" key="5">
    <source>
        <dbReference type="ARBA" id="ARBA00022692"/>
    </source>
</evidence>
<dbReference type="CDD" id="cd06163">
    <property type="entry name" value="S2P-M50_PDZ_RseP-like"/>
    <property type="match status" value="2"/>
</dbReference>
<dbReference type="InterPro" id="IPR004387">
    <property type="entry name" value="Pept_M50_Zn"/>
</dbReference>
<feature type="transmembrane region" description="Helical" evidence="11">
    <location>
        <begin position="419"/>
        <end position="437"/>
    </location>
</feature>
<keyword evidence="14" id="KW-1185">Reference proteome</keyword>
<reference evidence="13 14" key="1">
    <citation type="submission" date="2019-12" db="EMBL/GenBank/DDBJ databases">
        <title>Neisseriaceae gen. nov. sp. Genome sequencing and assembly.</title>
        <authorList>
            <person name="Liu Z."/>
            <person name="Li A."/>
        </authorList>
    </citation>
    <scope>NUCLEOTIDE SEQUENCE [LARGE SCALE GENOMIC DNA]</scope>
    <source>
        <strain evidence="13 14">B2N2-7</strain>
    </source>
</reference>
<dbReference type="Proteomes" id="UP000467214">
    <property type="component" value="Unassembled WGS sequence"/>
</dbReference>
<dbReference type="CDD" id="cd23081">
    <property type="entry name" value="cpPDZ_EcRseP-like"/>
    <property type="match status" value="1"/>
</dbReference>
<dbReference type="EC" id="3.4.24.-" evidence="11"/>
<evidence type="ECO:0000256" key="11">
    <source>
        <dbReference type="RuleBase" id="RU362031"/>
    </source>
</evidence>
<dbReference type="InterPro" id="IPR041489">
    <property type="entry name" value="PDZ_6"/>
</dbReference>
<name>A0A845BRU5_9NEIS</name>
<evidence type="ECO:0000256" key="9">
    <source>
        <dbReference type="ARBA" id="ARBA00023049"/>
    </source>
</evidence>
<evidence type="ECO:0000313" key="14">
    <source>
        <dbReference type="Proteomes" id="UP000467214"/>
    </source>
</evidence>
<keyword evidence="9 11" id="KW-0482">Metalloprotease</keyword>
<evidence type="ECO:0000313" key="13">
    <source>
        <dbReference type="EMBL" id="MXR36936.1"/>
    </source>
</evidence>
<dbReference type="RefSeq" id="WP_160796247.1">
    <property type="nucleotide sequence ID" value="NZ_WSSB01000006.1"/>
</dbReference>
<dbReference type="EMBL" id="WSSB01000006">
    <property type="protein sequence ID" value="MXR36936.1"/>
    <property type="molecule type" value="Genomic_DNA"/>
</dbReference>
<keyword evidence="7 11" id="KW-0862">Zinc</keyword>
<keyword evidence="5 11" id="KW-0812">Transmembrane</keyword>
<feature type="transmembrane region" description="Helical" evidence="11">
    <location>
        <begin position="93"/>
        <end position="115"/>
    </location>
</feature>
<dbReference type="InterPro" id="IPR036034">
    <property type="entry name" value="PDZ_sf"/>
</dbReference>
<evidence type="ECO:0000259" key="12">
    <source>
        <dbReference type="SMART" id="SM00228"/>
    </source>
</evidence>
<comment type="similarity">
    <text evidence="3 11">Belongs to the peptidase M50B family.</text>
</comment>
<dbReference type="Gene3D" id="2.30.42.10">
    <property type="match status" value="2"/>
</dbReference>
<dbReference type="PANTHER" id="PTHR42837">
    <property type="entry name" value="REGULATOR OF SIGMA-E PROTEASE RSEP"/>
    <property type="match status" value="1"/>
</dbReference>
<sequence length="446" mass="48093">MLTVLAFLLAIGVLVTFHEYGHYQVARWCGVRVLRFSIGFGKPLLKRQRGDTEWVLAAIPLGGYVKMLDEREGEVRAEDRHLAFNNQSVYKRIAIVAAGPLANFLLAIALFWLVLLPGGTAVQPLVGTVAQQSAAAAAGVQAGDRLVAINGQATPNWEAISDAVNEGIANEGQLVLSVEQGGTRRELQVDLPRFGLTQLDEKSLSKLGMMPARYLPKIAMLEPSGAGAKAGLKVGDTLLAMDGVPVKTWADWVEVVKNHPGKSMQLQVERAGKTLDLTLRPDTVMQDGQASGRIGAAPEVDRAWSQSLLLRVDYTPFEALEAALSRTWSMSVTTLRMMGGMLFGQVSLDAVSGPFTIADYAGKSANQGWQSYLAFMAVISISLGVLNLLPVPVLDGGHLLYYVAEIIRGRPLSEQVQQFGQRIGFAIIMALMVLALFNDLGRLLGG</sequence>
<dbReference type="GO" id="GO:0006508">
    <property type="term" value="P:proteolysis"/>
    <property type="evidence" value="ECO:0007669"/>
    <property type="project" value="UniProtKB-KW"/>
</dbReference>
<dbReference type="GO" id="GO:0004222">
    <property type="term" value="F:metalloendopeptidase activity"/>
    <property type="evidence" value="ECO:0007669"/>
    <property type="project" value="InterPro"/>
</dbReference>
<keyword evidence="10 11" id="KW-0472">Membrane</keyword>
<gene>
    <name evidence="13" type="primary">rseP</name>
    <name evidence="13" type="ORF">GQF02_08120</name>
</gene>
<dbReference type="SUPFAM" id="SSF50156">
    <property type="entry name" value="PDZ domain-like"/>
    <property type="match status" value="2"/>
</dbReference>
<protein>
    <recommendedName>
        <fullName evidence="11">Zinc metalloprotease</fullName>
        <ecNumber evidence="11">3.4.24.-</ecNumber>
    </recommendedName>
</protein>
<dbReference type="InterPro" id="IPR008915">
    <property type="entry name" value="Peptidase_M50"/>
</dbReference>